<dbReference type="WBParaSite" id="BXY_0334500.1">
    <property type="protein sequence ID" value="BXY_0334500.1"/>
    <property type="gene ID" value="BXY_0334500"/>
</dbReference>
<feature type="region of interest" description="Disordered" evidence="1">
    <location>
        <begin position="213"/>
        <end position="297"/>
    </location>
</feature>
<feature type="compositionally biased region" description="Basic residues" evidence="1">
    <location>
        <begin position="268"/>
        <end position="278"/>
    </location>
</feature>
<dbReference type="OrthoDB" id="10594551at2759"/>
<evidence type="ECO:0000313" key="4">
    <source>
        <dbReference type="Proteomes" id="UP000659654"/>
    </source>
</evidence>
<accession>A0A1I7RRJ8</accession>
<dbReference type="EMBL" id="CAJFDI010000006">
    <property type="protein sequence ID" value="CAD5234968.1"/>
    <property type="molecule type" value="Genomic_DNA"/>
</dbReference>
<feature type="compositionally biased region" description="Basic and acidic residues" evidence="1">
    <location>
        <begin position="118"/>
        <end position="128"/>
    </location>
</feature>
<reference evidence="2" key="2">
    <citation type="submission" date="2020-09" db="EMBL/GenBank/DDBJ databases">
        <authorList>
            <person name="Kikuchi T."/>
        </authorList>
    </citation>
    <scope>NUCLEOTIDE SEQUENCE</scope>
    <source>
        <strain evidence="2">Ka4C1</strain>
    </source>
</reference>
<evidence type="ECO:0000313" key="3">
    <source>
        <dbReference type="Proteomes" id="UP000095284"/>
    </source>
</evidence>
<keyword evidence="4" id="KW-1185">Reference proteome</keyword>
<gene>
    <name evidence="2" type="ORF">BXYJ_LOCUS15059</name>
</gene>
<feature type="compositionally biased region" description="Acidic residues" evidence="1">
    <location>
        <begin position="235"/>
        <end position="257"/>
    </location>
</feature>
<reference evidence="5" key="1">
    <citation type="submission" date="2016-11" db="UniProtKB">
        <authorList>
            <consortium name="WormBaseParasite"/>
        </authorList>
    </citation>
    <scope>IDENTIFICATION</scope>
</reference>
<feature type="region of interest" description="Disordered" evidence="1">
    <location>
        <begin position="109"/>
        <end position="128"/>
    </location>
</feature>
<feature type="compositionally biased region" description="Basic and acidic residues" evidence="1">
    <location>
        <begin position="213"/>
        <end position="231"/>
    </location>
</feature>
<dbReference type="Proteomes" id="UP000582659">
    <property type="component" value="Unassembled WGS sequence"/>
</dbReference>
<feature type="compositionally biased region" description="Basic and acidic residues" evidence="1">
    <location>
        <begin position="281"/>
        <end position="290"/>
    </location>
</feature>
<evidence type="ECO:0000256" key="1">
    <source>
        <dbReference type="SAM" id="MobiDB-lite"/>
    </source>
</evidence>
<dbReference type="AlphaFoldDB" id="A0A1I7RRJ8"/>
<protein>
    <submittedName>
        <fullName evidence="2">(pine wood nematode) hypothetical protein</fullName>
    </submittedName>
</protein>
<sequence length="314" mass="35603">MKANRMLVTQETEIEICQRFVKLSCEKMMQSRGTGKLRRNLLILRLLRKARQDMHRVPYECAELIQQTGSGAKSPLASDLLLDDEVDTGSLSPESSLWRWKDRRSLNLDESNMDCSGPEDRYEAPRSREPTMTVVFDADAEEEQKNCAALLNTDLDPDFDDFGNRQELSDQLTGKLLSRIRSRDEEVEEEDDQPPAIFQCDLKAEFYSSSEPSKVEFHGTDEDAVVPKEINDLPYDSEDEGNEEDEFTDSEFDDEGGLLDGRSDEKRRLRKRKPHRSGSGRSEKRAKDADADSGVDVDGVVLNGIIDEQCVPSL</sequence>
<name>A0A1I7RRJ8_BURXY</name>
<dbReference type="EMBL" id="CAJFCV020000006">
    <property type="protein sequence ID" value="CAG9131081.1"/>
    <property type="molecule type" value="Genomic_DNA"/>
</dbReference>
<dbReference type="Proteomes" id="UP000095284">
    <property type="component" value="Unplaced"/>
</dbReference>
<dbReference type="SMR" id="A0A1I7RRJ8"/>
<evidence type="ECO:0000313" key="5">
    <source>
        <dbReference type="WBParaSite" id="BXY_0334500.1"/>
    </source>
</evidence>
<dbReference type="Proteomes" id="UP000659654">
    <property type="component" value="Unassembled WGS sequence"/>
</dbReference>
<proteinExistence type="predicted"/>
<organism evidence="3 5">
    <name type="scientific">Bursaphelenchus xylophilus</name>
    <name type="common">Pinewood nematode worm</name>
    <name type="synonym">Aphelenchoides xylophilus</name>
    <dbReference type="NCBI Taxonomy" id="6326"/>
    <lineage>
        <taxon>Eukaryota</taxon>
        <taxon>Metazoa</taxon>
        <taxon>Ecdysozoa</taxon>
        <taxon>Nematoda</taxon>
        <taxon>Chromadorea</taxon>
        <taxon>Rhabditida</taxon>
        <taxon>Tylenchina</taxon>
        <taxon>Tylenchomorpha</taxon>
        <taxon>Aphelenchoidea</taxon>
        <taxon>Aphelenchoididae</taxon>
        <taxon>Bursaphelenchus</taxon>
    </lineage>
</organism>
<evidence type="ECO:0000313" key="2">
    <source>
        <dbReference type="EMBL" id="CAD5234968.1"/>
    </source>
</evidence>